<accession>A0A084W4N6</accession>
<feature type="region of interest" description="Disordered" evidence="1">
    <location>
        <begin position="1"/>
        <end position="34"/>
    </location>
</feature>
<keyword evidence="4" id="KW-1185">Reference proteome</keyword>
<feature type="compositionally biased region" description="Polar residues" evidence="1">
    <location>
        <begin position="1"/>
        <end position="10"/>
    </location>
</feature>
<dbReference type="EMBL" id="ATLV01020352">
    <property type="status" value="NOT_ANNOTATED_CDS"/>
    <property type="molecule type" value="Genomic_DNA"/>
</dbReference>
<dbReference type="EMBL" id="KE525299">
    <property type="protein sequence ID" value="KFB45180.1"/>
    <property type="molecule type" value="Genomic_DNA"/>
</dbReference>
<reference evidence="2 4" key="1">
    <citation type="journal article" date="2014" name="BMC Genomics">
        <title>Genome sequence of Anopheles sinensis provides insight into genetics basis of mosquito competence for malaria parasites.</title>
        <authorList>
            <person name="Zhou D."/>
            <person name="Zhang D."/>
            <person name="Ding G."/>
            <person name="Shi L."/>
            <person name="Hou Q."/>
            <person name="Ye Y."/>
            <person name="Xu Y."/>
            <person name="Zhou H."/>
            <person name="Xiong C."/>
            <person name="Li S."/>
            <person name="Yu J."/>
            <person name="Hong S."/>
            <person name="Yu X."/>
            <person name="Zou P."/>
            <person name="Chen C."/>
            <person name="Chang X."/>
            <person name="Wang W."/>
            <person name="Lv Y."/>
            <person name="Sun Y."/>
            <person name="Ma L."/>
            <person name="Shen B."/>
            <person name="Zhu C."/>
        </authorList>
    </citation>
    <scope>NUCLEOTIDE SEQUENCE [LARGE SCALE GENOMIC DNA]</scope>
</reference>
<proteinExistence type="predicted"/>
<protein>
    <submittedName>
        <fullName evidence="2 3">Uncharacterized protein</fullName>
    </submittedName>
</protein>
<dbReference type="AlphaFoldDB" id="A0A084W4N6"/>
<sequence length="117" mass="12040">MMATVSQGPPGNTVKVDPVLSTAAKRPQRATPSFSPFTFQRYGIAGASSRRLIGNAIGPGTIVGRVGGCMKRGPSIPGDPAGQGKASPTGGRKRKHSTHANELDTTDGNRVTRVGIS</sequence>
<evidence type="ECO:0000313" key="4">
    <source>
        <dbReference type="Proteomes" id="UP000030765"/>
    </source>
</evidence>
<evidence type="ECO:0000313" key="3">
    <source>
        <dbReference type="EnsemblMetazoa" id="ASIC013139-PA"/>
    </source>
</evidence>
<dbReference type="Proteomes" id="UP000030765">
    <property type="component" value="Unassembled WGS sequence"/>
</dbReference>
<feature type="region of interest" description="Disordered" evidence="1">
    <location>
        <begin position="68"/>
        <end position="117"/>
    </location>
</feature>
<dbReference type="EnsemblMetazoa" id="ASIC013139-RA">
    <property type="protein sequence ID" value="ASIC013139-PA"/>
    <property type="gene ID" value="ASIC013139"/>
</dbReference>
<reference evidence="3" key="2">
    <citation type="submission" date="2020-05" db="UniProtKB">
        <authorList>
            <consortium name="EnsemblMetazoa"/>
        </authorList>
    </citation>
    <scope>IDENTIFICATION</scope>
</reference>
<evidence type="ECO:0000256" key="1">
    <source>
        <dbReference type="SAM" id="MobiDB-lite"/>
    </source>
</evidence>
<gene>
    <name evidence="2" type="ORF">ZHAS_00013139</name>
</gene>
<dbReference type="VEuPathDB" id="VectorBase:ASIC013139"/>
<organism evidence="2">
    <name type="scientific">Anopheles sinensis</name>
    <name type="common">Mosquito</name>
    <dbReference type="NCBI Taxonomy" id="74873"/>
    <lineage>
        <taxon>Eukaryota</taxon>
        <taxon>Metazoa</taxon>
        <taxon>Ecdysozoa</taxon>
        <taxon>Arthropoda</taxon>
        <taxon>Hexapoda</taxon>
        <taxon>Insecta</taxon>
        <taxon>Pterygota</taxon>
        <taxon>Neoptera</taxon>
        <taxon>Endopterygota</taxon>
        <taxon>Diptera</taxon>
        <taxon>Nematocera</taxon>
        <taxon>Culicoidea</taxon>
        <taxon>Culicidae</taxon>
        <taxon>Anophelinae</taxon>
        <taxon>Anopheles</taxon>
    </lineage>
</organism>
<name>A0A084W4N6_ANOSI</name>
<evidence type="ECO:0000313" key="2">
    <source>
        <dbReference type="EMBL" id="KFB45180.1"/>
    </source>
</evidence>